<evidence type="ECO:0000256" key="2">
    <source>
        <dbReference type="ARBA" id="ARBA00022603"/>
    </source>
</evidence>
<dbReference type="InterPro" id="IPR031303">
    <property type="entry name" value="C5_meth_CS"/>
</dbReference>
<organism evidence="7 8">
    <name type="scientific">Coniochaeta pulveracea</name>
    <dbReference type="NCBI Taxonomy" id="177199"/>
    <lineage>
        <taxon>Eukaryota</taxon>
        <taxon>Fungi</taxon>
        <taxon>Dikarya</taxon>
        <taxon>Ascomycota</taxon>
        <taxon>Pezizomycotina</taxon>
        <taxon>Sordariomycetes</taxon>
        <taxon>Sordariomycetidae</taxon>
        <taxon>Coniochaetales</taxon>
        <taxon>Coniochaetaceae</taxon>
        <taxon>Coniochaeta</taxon>
    </lineage>
</organism>
<dbReference type="Gene3D" id="3.90.120.10">
    <property type="entry name" value="DNA Methylase, subunit A, domain 2"/>
    <property type="match status" value="1"/>
</dbReference>
<sequence>MHRPRRSNRNHLISDTYILITLLPVTRSLLPVSSSYAQHLLYPNRPITQPSYFYLSQTTISKMPKHITRKQGPSRRLNPLSRPAPNRPANTELITLSDDEDEKPIVQASQGHQHQALNGQQDNRQNQRRRPGVNNVQERMEVIDLSDQPNNDAQYQAALRYQNIIEANRRQPHIIIEDGEDEEDDEVDVERLQAAMPFVDLTDEPVEEPVIAGIGELDPSPIVDYGTESELQATYVELGNKFEALHEGMCVELREPIGPFRADFFHIAAVIETADGTKLRGYHYTRTRNLRGLLPRQVNEVVLISTLLHYDPTNNHDWNRQSMRDILPEQVLRVRELKVTNDTYPIHNNSGDTYWDVNGNPAGKEWTEMNGPLVCRWQYIMVLSPEKKDKIKEWVLRRITAENADEGLSIPDEVNLFNWRGGKIPGGDVAADGKQTTPTIELEDDEEEDCLVDQSRNKSSGSNAGARPNRASQNIYSAGDAFCGAGGASRGMQQAGAKIIFGIDHWNKCAETYRRNFPEAATYETDIFDFYTNEENSHRVDFLHLSPPCQVYSPAHTIPGKNDEINEAALFACGHVVHKVRPRIFTIEQTYGILHERFRPQFDTLIGAFTSYGYSVRWKVVHFRNWGLCQHRRRVIIIGCAPGESLPAFPKDTHFVAGARPFTTLLEAVGSNLRDGIRQHNLTEVSRRPKNKQPYDADRKTANVVTCSGGQSYHWSGTRDFTIREYARIQGFPDEHYFFGSYSDAKKQIGNAVPPTMAKKLYRHLINWLKTMDGVQVDRAWVERNLGRQAFEKVCFRARHPRAGEVVVVEDGDGDEVMVMERDVLRAPVARAARVAAPAPVVIPADDDVVMLDDDDDETMRGSPSPPGSPIGCYYAEDARSDSATIFSDDDDMDMDLPVHPAGRHEDVEFIGVRSF</sequence>
<accession>A0A420XYB9</accession>
<dbReference type="EC" id="2.1.1.37" evidence="1"/>
<feature type="region of interest" description="Disordered" evidence="6">
    <location>
        <begin position="64"/>
        <end position="136"/>
    </location>
</feature>
<dbReference type="AlphaFoldDB" id="A0A420XYB9"/>
<keyword evidence="4 5" id="KW-0949">S-adenosyl-L-methionine</keyword>
<dbReference type="PANTHER" id="PTHR10629:SF52">
    <property type="entry name" value="DNA (CYTOSINE-5)-METHYLTRANSFERASE 1"/>
    <property type="match status" value="1"/>
</dbReference>
<dbReference type="EMBL" id="QVQW01000099">
    <property type="protein sequence ID" value="RKU40539.1"/>
    <property type="molecule type" value="Genomic_DNA"/>
</dbReference>
<dbReference type="STRING" id="177199.A0A420XYB9"/>
<dbReference type="PROSITE" id="PS51679">
    <property type="entry name" value="SAM_MT_C5"/>
    <property type="match status" value="1"/>
</dbReference>
<dbReference type="GO" id="GO:0003677">
    <property type="term" value="F:DNA binding"/>
    <property type="evidence" value="ECO:0007669"/>
    <property type="project" value="TreeGrafter"/>
</dbReference>
<comment type="similarity">
    <text evidence="5">Belongs to the class I-like SAM-binding methyltransferase superfamily. C5-methyltransferase family.</text>
</comment>
<dbReference type="InterPro" id="IPR050390">
    <property type="entry name" value="C5-Methyltransferase"/>
</dbReference>
<keyword evidence="3 5" id="KW-0808">Transferase</keyword>
<feature type="region of interest" description="Disordered" evidence="6">
    <location>
        <begin position="427"/>
        <end position="471"/>
    </location>
</feature>
<evidence type="ECO:0000256" key="1">
    <source>
        <dbReference type="ARBA" id="ARBA00011975"/>
    </source>
</evidence>
<keyword evidence="2 5" id="KW-0489">Methyltransferase</keyword>
<reference evidence="7 8" key="1">
    <citation type="submission" date="2018-08" db="EMBL/GenBank/DDBJ databases">
        <title>Draft genome of the lignicolous fungus Coniochaeta pulveracea.</title>
        <authorList>
            <person name="Borstlap C.J."/>
            <person name="De Witt R.N."/>
            <person name="Botha A."/>
            <person name="Volschenk H."/>
        </authorList>
    </citation>
    <scope>NUCLEOTIDE SEQUENCE [LARGE SCALE GENOMIC DNA]</scope>
    <source>
        <strain evidence="7 8">CAB683</strain>
    </source>
</reference>
<dbReference type="Proteomes" id="UP000275385">
    <property type="component" value="Unassembled WGS sequence"/>
</dbReference>
<protein>
    <recommendedName>
        <fullName evidence="1">DNA (cytosine-5-)-methyltransferase</fullName>
        <ecNumber evidence="1">2.1.1.37</ecNumber>
    </recommendedName>
</protein>
<dbReference type="Pfam" id="PF00145">
    <property type="entry name" value="DNA_methylase"/>
    <property type="match status" value="2"/>
</dbReference>
<dbReference type="SUPFAM" id="SSF53335">
    <property type="entry name" value="S-adenosyl-L-methionine-dependent methyltransferases"/>
    <property type="match status" value="1"/>
</dbReference>
<dbReference type="InterPro" id="IPR029063">
    <property type="entry name" value="SAM-dependent_MTases_sf"/>
</dbReference>
<evidence type="ECO:0000256" key="5">
    <source>
        <dbReference type="PROSITE-ProRule" id="PRU01016"/>
    </source>
</evidence>
<feature type="compositionally biased region" description="Polar residues" evidence="6">
    <location>
        <begin position="107"/>
        <end position="119"/>
    </location>
</feature>
<dbReference type="GO" id="GO:0044027">
    <property type="term" value="P:negative regulation of gene expression via chromosomal CpG island methylation"/>
    <property type="evidence" value="ECO:0007669"/>
    <property type="project" value="TreeGrafter"/>
</dbReference>
<dbReference type="PRINTS" id="PR00105">
    <property type="entry name" value="C5METTRFRASE"/>
</dbReference>
<evidence type="ECO:0000313" key="8">
    <source>
        <dbReference type="Proteomes" id="UP000275385"/>
    </source>
</evidence>
<dbReference type="Gene3D" id="3.40.50.150">
    <property type="entry name" value="Vaccinia Virus protein VP39"/>
    <property type="match status" value="1"/>
</dbReference>
<dbReference type="GO" id="GO:0003886">
    <property type="term" value="F:DNA (cytosine-5-)-methyltransferase activity"/>
    <property type="evidence" value="ECO:0007669"/>
    <property type="project" value="UniProtKB-EC"/>
</dbReference>
<dbReference type="GO" id="GO:0005634">
    <property type="term" value="C:nucleus"/>
    <property type="evidence" value="ECO:0007669"/>
    <property type="project" value="TreeGrafter"/>
</dbReference>
<keyword evidence="8" id="KW-1185">Reference proteome</keyword>
<proteinExistence type="inferred from homology"/>
<feature type="compositionally biased region" description="Acidic residues" evidence="6">
    <location>
        <begin position="441"/>
        <end position="451"/>
    </location>
</feature>
<comment type="caution">
    <text evidence="7">The sequence shown here is derived from an EMBL/GenBank/DDBJ whole genome shotgun (WGS) entry which is preliminary data.</text>
</comment>
<gene>
    <name evidence="7" type="ORF">DL546_001423</name>
</gene>
<dbReference type="OrthoDB" id="414133at2759"/>
<evidence type="ECO:0000256" key="3">
    <source>
        <dbReference type="ARBA" id="ARBA00022679"/>
    </source>
</evidence>
<evidence type="ECO:0000256" key="6">
    <source>
        <dbReference type="SAM" id="MobiDB-lite"/>
    </source>
</evidence>
<dbReference type="InterPro" id="IPR001525">
    <property type="entry name" value="C5_MeTfrase"/>
</dbReference>
<name>A0A420XYB9_9PEZI</name>
<feature type="compositionally biased region" description="Basic residues" evidence="6">
    <location>
        <begin position="64"/>
        <end position="73"/>
    </location>
</feature>
<dbReference type="PANTHER" id="PTHR10629">
    <property type="entry name" value="CYTOSINE-SPECIFIC METHYLTRANSFERASE"/>
    <property type="match status" value="1"/>
</dbReference>
<dbReference type="PROSITE" id="PS00095">
    <property type="entry name" value="C5_MTASE_2"/>
    <property type="match status" value="1"/>
</dbReference>
<dbReference type="GO" id="GO:0032259">
    <property type="term" value="P:methylation"/>
    <property type="evidence" value="ECO:0007669"/>
    <property type="project" value="UniProtKB-KW"/>
</dbReference>
<feature type="active site" evidence="5">
    <location>
        <position position="549"/>
    </location>
</feature>
<evidence type="ECO:0000256" key="4">
    <source>
        <dbReference type="ARBA" id="ARBA00022691"/>
    </source>
</evidence>
<evidence type="ECO:0000313" key="7">
    <source>
        <dbReference type="EMBL" id="RKU40539.1"/>
    </source>
</evidence>